<dbReference type="Pfam" id="PF13472">
    <property type="entry name" value="Lipase_GDSL_2"/>
    <property type="match status" value="1"/>
</dbReference>
<dbReference type="Proteomes" id="UP000664317">
    <property type="component" value="Unassembled WGS sequence"/>
</dbReference>
<dbReference type="InterPro" id="IPR051532">
    <property type="entry name" value="Ester_Hydrolysis_Enzymes"/>
</dbReference>
<accession>A0ABS3BZC5</accession>
<evidence type="ECO:0000313" key="2">
    <source>
        <dbReference type="EMBL" id="MBN7810208.1"/>
    </source>
</evidence>
<evidence type="ECO:0000313" key="3">
    <source>
        <dbReference type="Proteomes" id="UP000664317"/>
    </source>
</evidence>
<dbReference type="EMBL" id="JAFKCT010000001">
    <property type="protein sequence ID" value="MBN7810208.1"/>
    <property type="molecule type" value="Genomic_DNA"/>
</dbReference>
<reference evidence="2 3" key="1">
    <citation type="submission" date="2021-03" db="EMBL/GenBank/DDBJ databases">
        <title>novel species isolated from a fishpond in China.</title>
        <authorList>
            <person name="Lu H."/>
            <person name="Cai Z."/>
        </authorList>
    </citation>
    <scope>NUCLEOTIDE SEQUENCE [LARGE SCALE GENOMIC DNA]</scope>
    <source>
        <strain evidence="2 3">H41</strain>
    </source>
</reference>
<dbReference type="SUPFAM" id="SSF52266">
    <property type="entry name" value="SGNH hydrolase"/>
    <property type="match status" value="1"/>
</dbReference>
<dbReference type="CDD" id="cd01834">
    <property type="entry name" value="SGNH_hydrolase_like_2"/>
    <property type="match status" value="1"/>
</dbReference>
<comment type="caution">
    <text evidence="2">The sequence shown here is derived from an EMBL/GenBank/DDBJ whole genome shotgun (WGS) entry which is preliminary data.</text>
</comment>
<organism evidence="2 3">
    <name type="scientific">Algoriphagus oliviformis</name>
    <dbReference type="NCBI Taxonomy" id="2811231"/>
    <lineage>
        <taxon>Bacteria</taxon>
        <taxon>Pseudomonadati</taxon>
        <taxon>Bacteroidota</taxon>
        <taxon>Cytophagia</taxon>
        <taxon>Cytophagales</taxon>
        <taxon>Cyclobacteriaceae</taxon>
        <taxon>Algoriphagus</taxon>
    </lineage>
</organism>
<proteinExistence type="predicted"/>
<dbReference type="RefSeq" id="WP_206576989.1">
    <property type="nucleotide sequence ID" value="NZ_JAFKCT010000001.1"/>
</dbReference>
<keyword evidence="2" id="KW-0378">Hydrolase</keyword>
<keyword evidence="3" id="KW-1185">Reference proteome</keyword>
<dbReference type="PANTHER" id="PTHR30383:SF5">
    <property type="entry name" value="SGNH HYDROLASE-TYPE ESTERASE DOMAIN-CONTAINING PROTEIN"/>
    <property type="match status" value="1"/>
</dbReference>
<sequence length="310" mass="35570">MQISKIFWTVLFAVGIQLWAFPQEYPLPKDSQRIVFLGNSITYQGTFISYIDTYLTLRYPEKAYEIINLGLPSETVSGLSEPNHADGKFPRPDLRERMERVLAHTQPDLVIANYGMNDGIYLPLDDDRFDKFKEGMDWMHRAVENSGADIIHVTPPVYDERKGVAYANVLDIYSDWLVSQRYTKEWKVIDLHWPMRKALEDQRAKDPDFAFAQDGVHPNEAGHFLMAKEVLLGLGENVENANTIEELLTDFPEGVKVLQLVQQRQVILRDAWLRQTGHQRPGLAEGMPMEKATQALVKIDAEIEKLLVLK</sequence>
<dbReference type="InterPro" id="IPR036514">
    <property type="entry name" value="SGNH_hydro_sf"/>
</dbReference>
<gene>
    <name evidence="2" type="ORF">J0A68_04520</name>
</gene>
<dbReference type="GO" id="GO:0016787">
    <property type="term" value="F:hydrolase activity"/>
    <property type="evidence" value="ECO:0007669"/>
    <property type="project" value="UniProtKB-KW"/>
</dbReference>
<dbReference type="PANTHER" id="PTHR30383">
    <property type="entry name" value="THIOESTERASE 1/PROTEASE 1/LYSOPHOSPHOLIPASE L1"/>
    <property type="match status" value="1"/>
</dbReference>
<protein>
    <submittedName>
        <fullName evidence="2">SGNH/GDSL hydrolase family protein</fullName>
    </submittedName>
</protein>
<dbReference type="Gene3D" id="3.40.50.1110">
    <property type="entry name" value="SGNH hydrolase"/>
    <property type="match status" value="1"/>
</dbReference>
<name>A0ABS3BZC5_9BACT</name>
<evidence type="ECO:0000259" key="1">
    <source>
        <dbReference type="Pfam" id="PF13472"/>
    </source>
</evidence>
<feature type="domain" description="SGNH hydrolase-type esterase" evidence="1">
    <location>
        <begin position="36"/>
        <end position="223"/>
    </location>
</feature>
<dbReference type="InterPro" id="IPR013830">
    <property type="entry name" value="SGNH_hydro"/>
</dbReference>